<dbReference type="KEGG" id="aell:AELL_0788"/>
<reference evidence="1 3" key="2">
    <citation type="submission" date="2018-08" db="EMBL/GenBank/DDBJ databases">
        <title>Complete genome of the Arcobacter ellisii type strain LMG 26155.</title>
        <authorList>
            <person name="Miller W.G."/>
            <person name="Yee E."/>
            <person name="Bono J.L."/>
        </authorList>
    </citation>
    <scope>NUCLEOTIDE SEQUENCE [LARGE SCALE GENOMIC DNA]</scope>
    <source>
        <strain evidence="1 3">LMG 26155</strain>
    </source>
</reference>
<dbReference type="Proteomes" id="UP000290588">
    <property type="component" value="Unassembled WGS sequence"/>
</dbReference>
<dbReference type="EMBL" id="NXIG01000005">
    <property type="protein sequence ID" value="RXI31165.1"/>
    <property type="molecule type" value="Genomic_DNA"/>
</dbReference>
<organism evidence="2 4">
    <name type="scientific">Arcobacter ellisii</name>
    <dbReference type="NCBI Taxonomy" id="913109"/>
    <lineage>
        <taxon>Bacteria</taxon>
        <taxon>Pseudomonadati</taxon>
        <taxon>Campylobacterota</taxon>
        <taxon>Epsilonproteobacteria</taxon>
        <taxon>Campylobacterales</taxon>
        <taxon>Arcobacteraceae</taxon>
        <taxon>Arcobacter</taxon>
    </lineage>
</organism>
<dbReference type="Proteomes" id="UP000262582">
    <property type="component" value="Chromosome"/>
</dbReference>
<accession>A0A347U6J0</accession>
<reference evidence="2 4" key="1">
    <citation type="submission" date="2017-09" db="EMBL/GenBank/DDBJ databases">
        <title>Genomics of the genus Arcobacter.</title>
        <authorList>
            <person name="Perez-Cataluna A."/>
            <person name="Figueras M.J."/>
            <person name="Salas-Masso N."/>
        </authorList>
    </citation>
    <scope>NUCLEOTIDE SEQUENCE [LARGE SCALE GENOMIC DNA]</scope>
    <source>
        <strain evidence="2 4">CECT 7837</strain>
    </source>
</reference>
<evidence type="ECO:0000313" key="1">
    <source>
        <dbReference type="EMBL" id="AXX94468.1"/>
    </source>
</evidence>
<evidence type="ECO:0000313" key="2">
    <source>
        <dbReference type="EMBL" id="RXI31165.1"/>
    </source>
</evidence>
<dbReference type="OrthoDB" id="5367556at2"/>
<dbReference type="EMBL" id="CP032097">
    <property type="protein sequence ID" value="AXX94468.1"/>
    <property type="molecule type" value="Genomic_DNA"/>
</dbReference>
<dbReference type="RefSeq" id="WP_118916695.1">
    <property type="nucleotide sequence ID" value="NZ_CP032097.1"/>
</dbReference>
<evidence type="ECO:0000313" key="4">
    <source>
        <dbReference type="Proteomes" id="UP000290588"/>
    </source>
</evidence>
<gene>
    <name evidence="1" type="ORF">AELL_0788</name>
    <name evidence="2" type="ORF">CP962_06810</name>
</gene>
<dbReference type="AlphaFoldDB" id="A0A347U6J0"/>
<protein>
    <submittedName>
        <fullName evidence="2">Uncharacterized protein</fullName>
    </submittedName>
</protein>
<proteinExistence type="predicted"/>
<sequence length="78" mass="8517">MEIITENLGNILLVLGAVYPPLMYLLPVKYASKIDLGIKILKAVSNTLENAKNSKGGLSPEIDEALTENKTFVQKSKN</sequence>
<evidence type="ECO:0000313" key="3">
    <source>
        <dbReference type="Proteomes" id="UP000262582"/>
    </source>
</evidence>
<keyword evidence="3" id="KW-1185">Reference proteome</keyword>
<name>A0A347U6J0_9BACT</name>